<accession>A0ABP0M3Y8</accession>
<proteinExistence type="predicted"/>
<keyword evidence="3" id="KW-1185">Reference proteome</keyword>
<reference evidence="2 3" key="1">
    <citation type="submission" date="2024-02" db="EMBL/GenBank/DDBJ databases">
        <authorList>
            <person name="Chen Y."/>
            <person name="Shah S."/>
            <person name="Dougan E. K."/>
            <person name="Thang M."/>
            <person name="Chan C."/>
        </authorList>
    </citation>
    <scope>NUCLEOTIDE SEQUENCE [LARGE SCALE GENOMIC DNA]</scope>
</reference>
<gene>
    <name evidence="2" type="ORF">SCF082_LOCUS26029</name>
</gene>
<name>A0ABP0M3Y8_9DINO</name>
<protein>
    <submittedName>
        <fullName evidence="2">Uncharacterized protein</fullName>
    </submittedName>
</protein>
<feature type="region of interest" description="Disordered" evidence="1">
    <location>
        <begin position="1"/>
        <end position="65"/>
    </location>
</feature>
<organism evidence="2 3">
    <name type="scientific">Durusdinium trenchii</name>
    <dbReference type="NCBI Taxonomy" id="1381693"/>
    <lineage>
        <taxon>Eukaryota</taxon>
        <taxon>Sar</taxon>
        <taxon>Alveolata</taxon>
        <taxon>Dinophyceae</taxon>
        <taxon>Suessiales</taxon>
        <taxon>Symbiodiniaceae</taxon>
        <taxon>Durusdinium</taxon>
    </lineage>
</organism>
<evidence type="ECO:0000256" key="1">
    <source>
        <dbReference type="SAM" id="MobiDB-lite"/>
    </source>
</evidence>
<evidence type="ECO:0000313" key="3">
    <source>
        <dbReference type="Proteomes" id="UP001642464"/>
    </source>
</evidence>
<comment type="caution">
    <text evidence="2">The sequence shown here is derived from an EMBL/GenBank/DDBJ whole genome shotgun (WGS) entry which is preliminary data.</text>
</comment>
<evidence type="ECO:0000313" key="2">
    <source>
        <dbReference type="EMBL" id="CAK9046198.1"/>
    </source>
</evidence>
<sequence length="79" mass="8387">MTAGPMKPGLLVKQPEDASTDVGSSDEVPVAADKGRNKGNKAPKPEPPVVREPSGKPCGKPKRNALNVRFEMKEFGQTS</sequence>
<dbReference type="EMBL" id="CAXAMM010019668">
    <property type="protein sequence ID" value="CAK9046198.1"/>
    <property type="molecule type" value="Genomic_DNA"/>
</dbReference>
<dbReference type="Proteomes" id="UP001642464">
    <property type="component" value="Unassembled WGS sequence"/>
</dbReference>